<protein>
    <recommendedName>
        <fullName evidence="3">DUF309 domain-containing protein</fullName>
    </recommendedName>
</protein>
<gene>
    <name evidence="1" type="ORF">HRbin17_01114</name>
</gene>
<evidence type="ECO:0000313" key="2">
    <source>
        <dbReference type="Proteomes" id="UP000236173"/>
    </source>
</evidence>
<proteinExistence type="predicted"/>
<accession>A0A2H5XBM9</accession>
<sequence>MTRQRSGEKQTNYPPEFLDGLRLYWRGCYWHSHEAWESLWRKVGEPERSFLKALIQLDAALIHAERGEWRGVRNLLLRVSRYLQACPGKVLGVALPELQRQVAALQREVDAILQGSKKRFNWALKPRIVPDGVVPPRRQRLHRAKADVPERQRRERPDV</sequence>
<evidence type="ECO:0008006" key="3">
    <source>
        <dbReference type="Google" id="ProtNLM"/>
    </source>
</evidence>
<dbReference type="AlphaFoldDB" id="A0A2H5XBM9"/>
<evidence type="ECO:0000313" key="1">
    <source>
        <dbReference type="EMBL" id="GBC98600.1"/>
    </source>
</evidence>
<dbReference type="Pfam" id="PF03745">
    <property type="entry name" value="DUF309"/>
    <property type="match status" value="1"/>
</dbReference>
<dbReference type="SUPFAM" id="SSF140663">
    <property type="entry name" value="TTHA0068-like"/>
    <property type="match status" value="1"/>
</dbReference>
<organism evidence="1 2">
    <name type="scientific">Candidatus Fervidibacter japonicus</name>
    <dbReference type="NCBI Taxonomy" id="2035412"/>
    <lineage>
        <taxon>Bacteria</taxon>
        <taxon>Candidatus Fervidibacterota</taxon>
        <taxon>Candidatus Fervidibacter</taxon>
    </lineage>
</organism>
<name>A0A2H5XBM9_9BACT</name>
<reference evidence="2" key="1">
    <citation type="submission" date="2017-09" db="EMBL/GenBank/DDBJ databases">
        <title>Metaegenomics of thermophilic ammonia-oxidizing enrichment culture.</title>
        <authorList>
            <person name="Kato S."/>
            <person name="Suzuki K."/>
        </authorList>
    </citation>
    <scope>NUCLEOTIDE SEQUENCE [LARGE SCALE GENOMIC DNA]</scope>
</reference>
<comment type="caution">
    <text evidence="1">The sequence shown here is derived from an EMBL/GenBank/DDBJ whole genome shotgun (WGS) entry which is preliminary data.</text>
</comment>
<dbReference type="Gene3D" id="1.10.3450.10">
    <property type="entry name" value="TTHA0068-like"/>
    <property type="match status" value="1"/>
</dbReference>
<dbReference type="InterPro" id="IPR023203">
    <property type="entry name" value="TTHA0068_sf"/>
</dbReference>
<dbReference type="InterPro" id="IPR005500">
    <property type="entry name" value="DUF309"/>
</dbReference>
<dbReference type="EMBL" id="BEHT01000013">
    <property type="protein sequence ID" value="GBC98600.1"/>
    <property type="molecule type" value="Genomic_DNA"/>
</dbReference>
<dbReference type="Proteomes" id="UP000236173">
    <property type="component" value="Unassembled WGS sequence"/>
</dbReference>